<dbReference type="AlphaFoldDB" id="A0AAD3Y023"/>
<reference evidence="2" key="1">
    <citation type="submission" date="2023-05" db="EMBL/GenBank/DDBJ databases">
        <title>Nepenthes gracilis genome sequencing.</title>
        <authorList>
            <person name="Fukushima K."/>
        </authorList>
    </citation>
    <scope>NUCLEOTIDE SEQUENCE</scope>
    <source>
        <strain evidence="2">SING2019-196</strain>
    </source>
</reference>
<comment type="caution">
    <text evidence="2">The sequence shown here is derived from an EMBL/GenBank/DDBJ whole genome shotgun (WGS) entry which is preliminary data.</text>
</comment>
<feature type="signal peptide" evidence="1">
    <location>
        <begin position="1"/>
        <end position="22"/>
    </location>
</feature>
<organism evidence="2 3">
    <name type="scientific">Nepenthes gracilis</name>
    <name type="common">Slender pitcher plant</name>
    <dbReference type="NCBI Taxonomy" id="150966"/>
    <lineage>
        <taxon>Eukaryota</taxon>
        <taxon>Viridiplantae</taxon>
        <taxon>Streptophyta</taxon>
        <taxon>Embryophyta</taxon>
        <taxon>Tracheophyta</taxon>
        <taxon>Spermatophyta</taxon>
        <taxon>Magnoliopsida</taxon>
        <taxon>eudicotyledons</taxon>
        <taxon>Gunneridae</taxon>
        <taxon>Pentapetalae</taxon>
        <taxon>Caryophyllales</taxon>
        <taxon>Nepenthaceae</taxon>
        <taxon>Nepenthes</taxon>
    </lineage>
</organism>
<protein>
    <submittedName>
        <fullName evidence="2">Uncharacterized protein</fullName>
    </submittedName>
</protein>
<sequence>MGHLSRLNVLLSLAMMLRLMCSWSVLWWQEESGFPQLDCQGLERYLCVPELMKYMDAIFALLLPLLYFEAFEAAGTDCWCWGCVAVAK</sequence>
<gene>
    <name evidence="2" type="ORF">Nepgr_024014</name>
</gene>
<evidence type="ECO:0000313" key="3">
    <source>
        <dbReference type="Proteomes" id="UP001279734"/>
    </source>
</evidence>
<dbReference type="EMBL" id="BSYO01000024">
    <property type="protein sequence ID" value="GMH22171.1"/>
    <property type="molecule type" value="Genomic_DNA"/>
</dbReference>
<name>A0AAD3Y023_NEPGR</name>
<proteinExistence type="predicted"/>
<evidence type="ECO:0000256" key="1">
    <source>
        <dbReference type="SAM" id="SignalP"/>
    </source>
</evidence>
<evidence type="ECO:0000313" key="2">
    <source>
        <dbReference type="EMBL" id="GMH22171.1"/>
    </source>
</evidence>
<keyword evidence="3" id="KW-1185">Reference proteome</keyword>
<accession>A0AAD3Y023</accession>
<keyword evidence="1" id="KW-0732">Signal</keyword>
<feature type="chain" id="PRO_5042273997" evidence="1">
    <location>
        <begin position="23"/>
        <end position="88"/>
    </location>
</feature>
<dbReference type="Proteomes" id="UP001279734">
    <property type="component" value="Unassembled WGS sequence"/>
</dbReference>